<protein>
    <submittedName>
        <fullName evidence="3">Uncharacterized protein LOC110281634</fullName>
    </submittedName>
</protein>
<name>A0A6P5NPM6_ARADU</name>
<dbReference type="InterPro" id="IPR036397">
    <property type="entry name" value="RNaseH_sf"/>
</dbReference>
<dbReference type="GeneID" id="110281634"/>
<dbReference type="KEGG" id="adu:110281634"/>
<reference evidence="3" key="2">
    <citation type="submission" date="2025-08" db="UniProtKB">
        <authorList>
            <consortium name="RefSeq"/>
        </authorList>
    </citation>
    <scope>IDENTIFICATION</scope>
    <source>
        <tissue evidence="3">Whole plant</tissue>
    </source>
</reference>
<dbReference type="InterPro" id="IPR000595">
    <property type="entry name" value="cNMP-bd_dom"/>
</dbReference>
<dbReference type="Pfam" id="PF13966">
    <property type="entry name" value="zf-RVT"/>
    <property type="match status" value="1"/>
</dbReference>
<dbReference type="AlphaFoldDB" id="A0A6P5NPM6"/>
<organism evidence="2 3">
    <name type="scientific">Arachis duranensis</name>
    <name type="common">Wild peanut</name>
    <dbReference type="NCBI Taxonomy" id="130453"/>
    <lineage>
        <taxon>Eukaryota</taxon>
        <taxon>Viridiplantae</taxon>
        <taxon>Streptophyta</taxon>
        <taxon>Embryophyta</taxon>
        <taxon>Tracheophyta</taxon>
        <taxon>Spermatophyta</taxon>
        <taxon>Magnoliopsida</taxon>
        <taxon>eudicotyledons</taxon>
        <taxon>Gunneridae</taxon>
        <taxon>Pentapetalae</taxon>
        <taxon>rosids</taxon>
        <taxon>fabids</taxon>
        <taxon>Fabales</taxon>
        <taxon>Fabaceae</taxon>
        <taxon>Papilionoideae</taxon>
        <taxon>50 kb inversion clade</taxon>
        <taxon>dalbergioids sensu lato</taxon>
        <taxon>Dalbergieae</taxon>
        <taxon>Pterocarpus clade</taxon>
        <taxon>Arachis</taxon>
    </lineage>
</organism>
<keyword evidence="2" id="KW-1185">Reference proteome</keyword>
<dbReference type="Proteomes" id="UP000515211">
    <property type="component" value="Chromosome 5"/>
</dbReference>
<dbReference type="SUPFAM" id="SSF53098">
    <property type="entry name" value="Ribonuclease H-like"/>
    <property type="match status" value="1"/>
</dbReference>
<evidence type="ECO:0000313" key="2">
    <source>
        <dbReference type="Proteomes" id="UP000515211"/>
    </source>
</evidence>
<dbReference type="GO" id="GO:0004523">
    <property type="term" value="F:RNA-DNA hybrid ribonuclease activity"/>
    <property type="evidence" value="ECO:0007669"/>
    <property type="project" value="InterPro"/>
</dbReference>
<evidence type="ECO:0000259" key="1">
    <source>
        <dbReference type="PROSITE" id="PS50042"/>
    </source>
</evidence>
<dbReference type="InterPro" id="IPR002156">
    <property type="entry name" value="RNaseH_domain"/>
</dbReference>
<proteinExistence type="predicted"/>
<dbReference type="InterPro" id="IPR012337">
    <property type="entry name" value="RNaseH-like_sf"/>
</dbReference>
<dbReference type="RefSeq" id="XP_020999702.1">
    <property type="nucleotide sequence ID" value="XM_021144043.1"/>
</dbReference>
<dbReference type="PROSITE" id="PS50042">
    <property type="entry name" value="CNMP_BINDING_3"/>
    <property type="match status" value="1"/>
</dbReference>
<reference evidence="2" key="1">
    <citation type="journal article" date="2016" name="Nat. Genet.">
        <title>The genome sequences of Arachis duranensis and Arachis ipaensis, the diploid ancestors of cultivated peanut.</title>
        <authorList>
            <person name="Bertioli D.J."/>
            <person name="Cannon S.B."/>
            <person name="Froenicke L."/>
            <person name="Huang G."/>
            <person name="Farmer A.D."/>
            <person name="Cannon E.K."/>
            <person name="Liu X."/>
            <person name="Gao D."/>
            <person name="Clevenger J."/>
            <person name="Dash S."/>
            <person name="Ren L."/>
            <person name="Moretzsohn M.C."/>
            <person name="Shirasawa K."/>
            <person name="Huang W."/>
            <person name="Vidigal B."/>
            <person name="Abernathy B."/>
            <person name="Chu Y."/>
            <person name="Niederhuth C.E."/>
            <person name="Umale P."/>
            <person name="Araujo A.C."/>
            <person name="Kozik A."/>
            <person name="Kim K.D."/>
            <person name="Burow M.D."/>
            <person name="Varshney R.K."/>
            <person name="Wang X."/>
            <person name="Zhang X."/>
            <person name="Barkley N."/>
            <person name="Guimaraes P.M."/>
            <person name="Isobe S."/>
            <person name="Guo B."/>
            <person name="Liao B."/>
            <person name="Stalker H.T."/>
            <person name="Schmitz R.J."/>
            <person name="Scheffler B.E."/>
            <person name="Leal-Bertioli S.C."/>
            <person name="Xun X."/>
            <person name="Jackson S.A."/>
            <person name="Michelmore R."/>
            <person name="Ozias-Akins P."/>
        </authorList>
    </citation>
    <scope>NUCLEOTIDE SEQUENCE [LARGE SCALE GENOMIC DNA]</scope>
    <source>
        <strain evidence="2">cv. V14167</strain>
    </source>
</reference>
<dbReference type="InterPro" id="IPR044730">
    <property type="entry name" value="RNase_H-like_dom_plant"/>
</dbReference>
<feature type="domain" description="Cyclic nucleotide-binding" evidence="1">
    <location>
        <begin position="266"/>
        <end position="326"/>
    </location>
</feature>
<dbReference type="PANTHER" id="PTHR47723">
    <property type="entry name" value="OS05G0353850 PROTEIN"/>
    <property type="match status" value="1"/>
</dbReference>
<dbReference type="InterPro" id="IPR026960">
    <property type="entry name" value="RVT-Znf"/>
</dbReference>
<evidence type="ECO:0000313" key="3">
    <source>
        <dbReference type="RefSeq" id="XP_020999702.1"/>
    </source>
</evidence>
<dbReference type="GO" id="GO:0003676">
    <property type="term" value="F:nucleic acid binding"/>
    <property type="evidence" value="ECO:0007669"/>
    <property type="project" value="InterPro"/>
</dbReference>
<dbReference type="PANTHER" id="PTHR47723:SF19">
    <property type="entry name" value="POLYNUCLEOTIDYL TRANSFERASE, RIBONUCLEASE H-LIKE SUPERFAMILY PROTEIN"/>
    <property type="match status" value="1"/>
</dbReference>
<dbReference type="Pfam" id="PF13456">
    <property type="entry name" value="RVT_3"/>
    <property type="match status" value="1"/>
</dbReference>
<dbReference type="Gene3D" id="3.30.420.10">
    <property type="entry name" value="Ribonuclease H-like superfamily/Ribonuclease H"/>
    <property type="match status" value="1"/>
</dbReference>
<gene>
    <name evidence="3" type="primary">LOC110281634</name>
</gene>
<accession>A0A6P5NPM6</accession>
<dbReference type="InterPro" id="IPR053151">
    <property type="entry name" value="RNase_H-like"/>
</dbReference>
<sequence>MSQSFWYHAWRPCGTLAPLIPFVNISDSHLKLEDVWHHGHWRWDILCTMISEEVKLDLMLFDPIKQAGDKTGWFWTNSNTLTYSTKSGYEWLLKKKFGWNDNENWLCLWRLRIPEKIKCLLWLCLNNGVPTASYRFQRAAFWWIWRDRNNDIFHQDDPWSKEKIVHLVKHAARDFSNVVINQKHIIPSSLKYNWEPPPMNFCKVNCDASVFENEQLAGFGCIIRDSMGIWIKGCSASIPLSSVLCCELHAIWRGLVMAWDCECKEVICETDNLDAFLLVSRGTTSMIRNDSGLLDKIKEMLQRNWTATLVLIQRTANRAANLMAKTVVLNKQVYLEWLLPPNNLDIIIREEYYSFS</sequence>
<dbReference type="CDD" id="cd06222">
    <property type="entry name" value="RNase_H_like"/>
    <property type="match status" value="1"/>
</dbReference>